<keyword evidence="3" id="KW-1185">Reference proteome</keyword>
<name>A0A922HSM6_DERFA</name>
<reference evidence="2" key="1">
    <citation type="submission" date="2013-05" db="EMBL/GenBank/DDBJ databases">
        <authorList>
            <person name="Yim A.K.Y."/>
            <person name="Chan T.F."/>
            <person name="Ji K.M."/>
            <person name="Liu X.Y."/>
            <person name="Zhou J.W."/>
            <person name="Li R.Q."/>
            <person name="Yang K.Y."/>
            <person name="Li J."/>
            <person name="Li M."/>
            <person name="Law P.T.W."/>
            <person name="Wu Y.L."/>
            <person name="Cai Z.L."/>
            <person name="Qin H."/>
            <person name="Bao Y."/>
            <person name="Leung R.K.K."/>
            <person name="Ng P.K.S."/>
            <person name="Zou J."/>
            <person name="Zhong X.J."/>
            <person name="Ran P.X."/>
            <person name="Zhong N.S."/>
            <person name="Liu Z.G."/>
            <person name="Tsui S.K.W."/>
        </authorList>
    </citation>
    <scope>NUCLEOTIDE SEQUENCE</scope>
    <source>
        <strain evidence="2">Derf</strain>
        <tissue evidence="2">Whole organism</tissue>
    </source>
</reference>
<accession>A0A922HSM6</accession>
<evidence type="ECO:0000313" key="3">
    <source>
        <dbReference type="Proteomes" id="UP000790347"/>
    </source>
</evidence>
<feature type="compositionally biased region" description="Polar residues" evidence="1">
    <location>
        <begin position="22"/>
        <end position="33"/>
    </location>
</feature>
<dbReference type="Proteomes" id="UP000790347">
    <property type="component" value="Unassembled WGS sequence"/>
</dbReference>
<evidence type="ECO:0000256" key="1">
    <source>
        <dbReference type="SAM" id="MobiDB-lite"/>
    </source>
</evidence>
<evidence type="ECO:0000313" key="2">
    <source>
        <dbReference type="EMBL" id="KAH9506961.1"/>
    </source>
</evidence>
<reference evidence="2" key="2">
    <citation type="journal article" date="2022" name="Res Sq">
        <title>Comparative Genomics Reveals Insights into the Divergent Evolution of Astigmatic Mites and Household Pest Adaptations.</title>
        <authorList>
            <person name="Xiong Q."/>
            <person name="Wan A.T.-Y."/>
            <person name="Liu X.-Y."/>
            <person name="Fung C.S.-H."/>
            <person name="Xiao X."/>
            <person name="Malainual N."/>
            <person name="Hou J."/>
            <person name="Wang L."/>
            <person name="Wang M."/>
            <person name="Yang K."/>
            <person name="Cui Y."/>
            <person name="Leung E."/>
            <person name="Nong W."/>
            <person name="Shin S.-K."/>
            <person name="Au S."/>
            <person name="Jeong K.Y."/>
            <person name="Chew F.T."/>
            <person name="Hui J."/>
            <person name="Leung T.F."/>
            <person name="Tungtrongchitr A."/>
            <person name="Zhong N."/>
            <person name="Liu Z."/>
            <person name="Tsui S."/>
        </authorList>
    </citation>
    <scope>NUCLEOTIDE SEQUENCE</scope>
    <source>
        <strain evidence="2">Derf</strain>
        <tissue evidence="2">Whole organism</tissue>
    </source>
</reference>
<feature type="compositionally biased region" description="Low complexity" evidence="1">
    <location>
        <begin position="48"/>
        <end position="59"/>
    </location>
</feature>
<protein>
    <submittedName>
        <fullName evidence="2">Uncharacterized protein</fullName>
    </submittedName>
</protein>
<dbReference type="AlphaFoldDB" id="A0A922HSM6"/>
<sequence length="59" mass="6670">MVIMCLQSIYSYPISYCRQQASRKSVTGDNSAQIARPPNQRLFRSDTARSASSSRRNLT</sequence>
<proteinExistence type="predicted"/>
<dbReference type="EMBL" id="ASGP02000005">
    <property type="protein sequence ID" value="KAH9506961.1"/>
    <property type="molecule type" value="Genomic_DNA"/>
</dbReference>
<organism evidence="2 3">
    <name type="scientific">Dermatophagoides farinae</name>
    <name type="common">American house dust mite</name>
    <dbReference type="NCBI Taxonomy" id="6954"/>
    <lineage>
        <taxon>Eukaryota</taxon>
        <taxon>Metazoa</taxon>
        <taxon>Ecdysozoa</taxon>
        <taxon>Arthropoda</taxon>
        <taxon>Chelicerata</taxon>
        <taxon>Arachnida</taxon>
        <taxon>Acari</taxon>
        <taxon>Acariformes</taxon>
        <taxon>Sarcoptiformes</taxon>
        <taxon>Astigmata</taxon>
        <taxon>Psoroptidia</taxon>
        <taxon>Analgoidea</taxon>
        <taxon>Pyroglyphidae</taxon>
        <taxon>Dermatophagoidinae</taxon>
        <taxon>Dermatophagoides</taxon>
    </lineage>
</organism>
<feature type="region of interest" description="Disordered" evidence="1">
    <location>
        <begin position="22"/>
        <end position="59"/>
    </location>
</feature>
<gene>
    <name evidence="2" type="ORF">DERF_011666</name>
</gene>
<comment type="caution">
    <text evidence="2">The sequence shown here is derived from an EMBL/GenBank/DDBJ whole genome shotgun (WGS) entry which is preliminary data.</text>
</comment>